<dbReference type="EMBL" id="JAHRIO010030274">
    <property type="protein sequence ID" value="MEQ2167641.1"/>
    <property type="molecule type" value="Genomic_DNA"/>
</dbReference>
<keyword evidence="2" id="KW-1185">Reference proteome</keyword>
<protein>
    <submittedName>
        <fullName evidence="1">Uncharacterized protein</fullName>
    </submittedName>
</protein>
<evidence type="ECO:0000313" key="1">
    <source>
        <dbReference type="EMBL" id="MEQ2167641.1"/>
    </source>
</evidence>
<accession>A0ABV0N8F0</accession>
<name>A0ABV0N8F0_9TELE</name>
<evidence type="ECO:0000313" key="2">
    <source>
        <dbReference type="Proteomes" id="UP001476798"/>
    </source>
</evidence>
<reference evidence="1 2" key="1">
    <citation type="submission" date="2021-06" db="EMBL/GenBank/DDBJ databases">
        <authorList>
            <person name="Palmer J.M."/>
        </authorList>
    </citation>
    <scope>NUCLEOTIDE SEQUENCE [LARGE SCALE GENOMIC DNA]</scope>
    <source>
        <strain evidence="1 2">GA_2019</strain>
        <tissue evidence="1">Muscle</tissue>
    </source>
</reference>
<comment type="caution">
    <text evidence="1">The sequence shown here is derived from an EMBL/GenBank/DDBJ whole genome shotgun (WGS) entry which is preliminary data.</text>
</comment>
<dbReference type="Proteomes" id="UP001476798">
    <property type="component" value="Unassembled WGS sequence"/>
</dbReference>
<sequence>MQEKIQVALAPARRLASQLNSKLSFHLCLDSVALYLNKEVFEYVYASAFVSVCPYNFARNPGELPGNCGMLLSTRLGSRHFHMFMVLIRSTGLRRCMTGSESQRAKSQTITGI</sequence>
<gene>
    <name evidence="1" type="ORF">GOODEAATRI_006123</name>
</gene>
<proteinExistence type="predicted"/>
<organism evidence="1 2">
    <name type="scientific">Goodea atripinnis</name>
    <dbReference type="NCBI Taxonomy" id="208336"/>
    <lineage>
        <taxon>Eukaryota</taxon>
        <taxon>Metazoa</taxon>
        <taxon>Chordata</taxon>
        <taxon>Craniata</taxon>
        <taxon>Vertebrata</taxon>
        <taxon>Euteleostomi</taxon>
        <taxon>Actinopterygii</taxon>
        <taxon>Neopterygii</taxon>
        <taxon>Teleostei</taxon>
        <taxon>Neoteleostei</taxon>
        <taxon>Acanthomorphata</taxon>
        <taxon>Ovalentaria</taxon>
        <taxon>Atherinomorphae</taxon>
        <taxon>Cyprinodontiformes</taxon>
        <taxon>Goodeidae</taxon>
        <taxon>Goodea</taxon>
    </lineage>
</organism>